<protein>
    <submittedName>
        <fullName evidence="1">Short chain dehydrogenase</fullName>
    </submittedName>
</protein>
<name>A0ABR5AY31_BACBA</name>
<dbReference type="EMBL" id="JXLP01000002">
    <property type="protein sequence ID" value="KIL79657.1"/>
    <property type="molecule type" value="Genomic_DNA"/>
</dbReference>
<proteinExistence type="predicted"/>
<organism evidence="1 2">
    <name type="scientific">Bacillus badius</name>
    <dbReference type="NCBI Taxonomy" id="1455"/>
    <lineage>
        <taxon>Bacteria</taxon>
        <taxon>Bacillati</taxon>
        <taxon>Bacillota</taxon>
        <taxon>Bacilli</taxon>
        <taxon>Bacillales</taxon>
        <taxon>Bacillaceae</taxon>
        <taxon>Pseudobacillus</taxon>
    </lineage>
</organism>
<gene>
    <name evidence="1" type="ORF">SD77_2111</name>
</gene>
<sequence>MLSGVSLWLAENNYYVSVVARDPHKMERMIKRSANPSKLMPIFVDYSHEDELRRALLPPIRQKRPFDLVVAWIHSYANGALYTVAEIVSKNNNRWKLYHLLGSNRDADAVKASLAIPDNCDYHQVQLGFVIENNRSRWLTNDEISAGTIAAIRNRNDNYTLIGESGPWHRWPGNI</sequence>
<evidence type="ECO:0000313" key="1">
    <source>
        <dbReference type="EMBL" id="KIL79657.1"/>
    </source>
</evidence>
<keyword evidence="2" id="KW-1185">Reference proteome</keyword>
<evidence type="ECO:0000313" key="2">
    <source>
        <dbReference type="Proteomes" id="UP000031982"/>
    </source>
</evidence>
<comment type="caution">
    <text evidence="1">The sequence shown here is derived from an EMBL/GenBank/DDBJ whole genome shotgun (WGS) entry which is preliminary data.</text>
</comment>
<dbReference type="Proteomes" id="UP000031982">
    <property type="component" value="Unassembled WGS sequence"/>
</dbReference>
<reference evidence="1 2" key="1">
    <citation type="submission" date="2015-01" db="EMBL/GenBank/DDBJ databases">
        <title>Genome Assembly of Bacillus badius MTCC 1458.</title>
        <authorList>
            <person name="Verma A."/>
            <person name="Khatri I."/>
            <person name="Mual P."/>
            <person name="Subramanian S."/>
            <person name="Krishnamurthi S."/>
        </authorList>
    </citation>
    <scope>NUCLEOTIDE SEQUENCE [LARGE SCALE GENOMIC DNA]</scope>
    <source>
        <strain evidence="1 2">MTCC 1458</strain>
    </source>
</reference>
<dbReference type="NCBIfam" id="NF006168">
    <property type="entry name" value="PRK08309.1"/>
    <property type="match status" value="1"/>
</dbReference>
<accession>A0ABR5AY31</accession>